<proteinExistence type="predicted"/>
<protein>
    <recommendedName>
        <fullName evidence="1">DUF7448 domain-containing protein</fullName>
    </recommendedName>
</protein>
<sequence>MEINKQDFEKVKDLLLYKKVIEWKEDYIILEDGTKVEVYCSDHDCCAWADGTFKNVELDAAITNVEYKVVKDNEWNEGRDTRESEAVLTLLHNQNVIAQNMVEADGGNGGYYYSVASLRIGNFELPILNA</sequence>
<feature type="domain" description="DUF7448" evidence="1">
    <location>
        <begin position="14"/>
        <end position="117"/>
    </location>
</feature>
<dbReference type="InterPro" id="IPR055871">
    <property type="entry name" value="DUF7448"/>
</dbReference>
<evidence type="ECO:0000313" key="2">
    <source>
        <dbReference type="EMBL" id="WZE67646.1"/>
    </source>
</evidence>
<name>A0AAU6RBZ7_9STAP</name>
<dbReference type="AlphaFoldDB" id="A0AAU6RBZ7"/>
<dbReference type="Pfam" id="PF24240">
    <property type="entry name" value="DUF7448"/>
    <property type="match status" value="1"/>
</dbReference>
<dbReference type="RefSeq" id="WP_420494412.1">
    <property type="nucleotide sequence ID" value="NZ_CP124577.1"/>
</dbReference>
<evidence type="ECO:0000259" key="1">
    <source>
        <dbReference type="Pfam" id="PF24240"/>
    </source>
</evidence>
<organism evidence="2">
    <name type="scientific">Macrococcus psychrotolerans</name>
    <dbReference type="NCBI Taxonomy" id="3039389"/>
    <lineage>
        <taxon>Bacteria</taxon>
        <taxon>Bacillati</taxon>
        <taxon>Bacillota</taxon>
        <taxon>Bacilli</taxon>
        <taxon>Bacillales</taxon>
        <taxon>Staphylococcaceae</taxon>
        <taxon>Macrococcus</taxon>
    </lineage>
</organism>
<dbReference type="EMBL" id="CP124577">
    <property type="protein sequence ID" value="WZE67646.1"/>
    <property type="molecule type" value="Genomic_DNA"/>
</dbReference>
<accession>A0AAU6RBZ7</accession>
<gene>
    <name evidence="2" type="ORF">QA541_05115</name>
</gene>
<reference evidence="2" key="1">
    <citation type="submission" date="2023-04" db="EMBL/GenBank/DDBJ databases">
        <title>Macrococci isolated from food, foodproducing animals, and human clinical materials.</title>
        <authorList>
            <person name="Maslanova I."/>
            <person name="Svec P."/>
            <person name="Sedlacek I."/>
            <person name="Novakova D."/>
            <person name="Keller J.E."/>
            <person name="Schwendener S."/>
            <person name="Finstrlova A."/>
            <person name="Botka T."/>
            <person name="Kovarovic V."/>
            <person name="Petras P."/>
            <person name="Perreten V."/>
            <person name="Pantucek R."/>
        </authorList>
    </citation>
    <scope>NUCLEOTIDE SEQUENCE</scope>
    <source>
        <strain evidence="2">NRL/St 21/332</strain>
    </source>
</reference>